<dbReference type="EMBL" id="FQYP01000002">
    <property type="protein sequence ID" value="SHI59100.1"/>
    <property type="molecule type" value="Genomic_DNA"/>
</dbReference>
<gene>
    <name evidence="2" type="ORF">SAMN04488508_10266</name>
</gene>
<dbReference type="InterPro" id="IPR037401">
    <property type="entry name" value="SnoaL-like"/>
</dbReference>
<sequence length="402" mass="45950">MYFRKQIFFMKRIVFLAIQLIAITVWSQTNTEVFLFDLQKEGNSFVLNNQRNVSNNEGYDNQPSFFDENTLLFAGTRNGQTDIAAYTIKTNTIRWVNSTPEGSEYSPTKIPDANKISSIRLDKDGKQLLYAYDYKTGKSKALFEDLKIGYHTWYDENIVVSSVLEDGGLSLVVSNLKDNTNKTIQKKTGRSLHKIPNSNLISYISKENENWEIKSLDPLTGVTKKITNTFPNVEDMCWLADGTIIMGKGNSIFKFKPKEDQFWNIFHSFTDKEIGNITRITTNATSTMLALVSDASPEHIVQKQLDAYNKRDIEEFLAAYSKNVKVYDFPEQLQYEGLDKMRTSYAGFFKNTPNLHCEIKNRIVFGNKVIDEELVTVNGSQFSVIAIYEVSNGKISKVTFIR</sequence>
<dbReference type="Gene3D" id="3.10.450.50">
    <property type="match status" value="1"/>
</dbReference>
<reference evidence="3" key="1">
    <citation type="submission" date="2016-11" db="EMBL/GenBank/DDBJ databases">
        <authorList>
            <person name="Varghese N."/>
            <person name="Submissions S."/>
        </authorList>
    </citation>
    <scope>NUCLEOTIDE SEQUENCE [LARGE SCALE GENOMIC DNA]</scope>
    <source>
        <strain evidence="3">DSM 22623</strain>
    </source>
</reference>
<protein>
    <recommendedName>
        <fullName evidence="1">SnoaL-like domain-containing protein</fullName>
    </recommendedName>
</protein>
<dbReference type="Proteomes" id="UP000184432">
    <property type="component" value="Unassembled WGS sequence"/>
</dbReference>
<accession>A0A1M6CDG8</accession>
<dbReference type="AlphaFoldDB" id="A0A1M6CDG8"/>
<dbReference type="PANTHER" id="PTHR36842">
    <property type="entry name" value="PROTEIN TOLB HOMOLOG"/>
    <property type="match status" value="1"/>
</dbReference>
<dbReference type="STRING" id="570521.SAMN04488508_10266"/>
<keyword evidence="3" id="KW-1185">Reference proteome</keyword>
<dbReference type="SUPFAM" id="SSF69304">
    <property type="entry name" value="Tricorn protease N-terminal domain"/>
    <property type="match status" value="1"/>
</dbReference>
<evidence type="ECO:0000259" key="1">
    <source>
        <dbReference type="Pfam" id="PF12680"/>
    </source>
</evidence>
<dbReference type="Gene3D" id="2.120.10.30">
    <property type="entry name" value="TolB, C-terminal domain"/>
    <property type="match status" value="1"/>
</dbReference>
<proteinExistence type="predicted"/>
<evidence type="ECO:0000313" key="2">
    <source>
        <dbReference type="EMBL" id="SHI59100.1"/>
    </source>
</evidence>
<dbReference type="InterPro" id="IPR032710">
    <property type="entry name" value="NTF2-like_dom_sf"/>
</dbReference>
<feature type="domain" description="SnoaL-like" evidence="1">
    <location>
        <begin position="301"/>
        <end position="397"/>
    </location>
</feature>
<name>A0A1M6CDG8_9FLAO</name>
<dbReference type="Pfam" id="PF12680">
    <property type="entry name" value="SnoaL_2"/>
    <property type="match status" value="1"/>
</dbReference>
<dbReference type="SUPFAM" id="SSF54427">
    <property type="entry name" value="NTF2-like"/>
    <property type="match status" value="1"/>
</dbReference>
<organism evidence="2 3">
    <name type="scientific">Aquimarina spongiae</name>
    <dbReference type="NCBI Taxonomy" id="570521"/>
    <lineage>
        <taxon>Bacteria</taxon>
        <taxon>Pseudomonadati</taxon>
        <taxon>Bacteroidota</taxon>
        <taxon>Flavobacteriia</taxon>
        <taxon>Flavobacteriales</taxon>
        <taxon>Flavobacteriaceae</taxon>
        <taxon>Aquimarina</taxon>
    </lineage>
</organism>
<evidence type="ECO:0000313" key="3">
    <source>
        <dbReference type="Proteomes" id="UP000184432"/>
    </source>
</evidence>
<dbReference type="PANTHER" id="PTHR36842:SF1">
    <property type="entry name" value="PROTEIN TOLB"/>
    <property type="match status" value="1"/>
</dbReference>
<dbReference type="InterPro" id="IPR011042">
    <property type="entry name" value="6-blade_b-propeller_TolB-like"/>
</dbReference>